<protein>
    <submittedName>
        <fullName evidence="1">Uncharacterized protein</fullName>
    </submittedName>
</protein>
<dbReference type="STRING" id="84029.CROST_29020"/>
<keyword evidence="2" id="KW-1185">Reference proteome</keyword>
<dbReference type="RefSeq" id="WP_077835628.1">
    <property type="nucleotide sequence ID" value="NZ_CP096983.1"/>
</dbReference>
<dbReference type="Proteomes" id="UP000190951">
    <property type="component" value="Chromosome"/>
</dbReference>
<reference evidence="1 2" key="1">
    <citation type="submission" date="2022-04" db="EMBL/GenBank/DDBJ databases">
        <title>Genome sequence of C. roseum typestrain.</title>
        <authorList>
            <person name="Poehlein A."/>
            <person name="Schoch T."/>
            <person name="Duerre P."/>
            <person name="Daniel R."/>
        </authorList>
    </citation>
    <scope>NUCLEOTIDE SEQUENCE [LARGE SCALE GENOMIC DNA]</scope>
    <source>
        <strain evidence="1 2">DSM 7320</strain>
    </source>
</reference>
<name>A0A1S8LQR8_9CLOT</name>
<evidence type="ECO:0000313" key="2">
    <source>
        <dbReference type="Proteomes" id="UP000190951"/>
    </source>
</evidence>
<proteinExistence type="predicted"/>
<organism evidence="1 2">
    <name type="scientific">Clostridium felsineum</name>
    <dbReference type="NCBI Taxonomy" id="36839"/>
    <lineage>
        <taxon>Bacteria</taxon>
        <taxon>Bacillati</taxon>
        <taxon>Bacillota</taxon>
        <taxon>Clostridia</taxon>
        <taxon>Eubacteriales</taxon>
        <taxon>Clostridiaceae</taxon>
        <taxon>Clostridium</taxon>
    </lineage>
</organism>
<accession>A0A1S8LQR8</accession>
<gene>
    <name evidence="1" type="ORF">CROST_033290</name>
</gene>
<sequence>MEEQIINQIIVPILGVVFNIIIGIIAYYVKQFYNKNKNVIELQENQLKQKIGIDRYNQDIVIIKQAVAAVEQMGKEFNWTGEMKNSKVLALIEGKTGLTDEEIYNVIKAAVLKINTLK</sequence>
<dbReference type="EMBL" id="CP096983">
    <property type="protein sequence ID" value="URZ12606.1"/>
    <property type="molecule type" value="Genomic_DNA"/>
</dbReference>
<dbReference type="AlphaFoldDB" id="A0A1S8LQR8"/>
<dbReference type="KEGG" id="crw:CROST_033290"/>
<evidence type="ECO:0000313" key="1">
    <source>
        <dbReference type="EMBL" id="URZ12606.1"/>
    </source>
</evidence>